<keyword evidence="9" id="KW-1185">Reference proteome</keyword>
<evidence type="ECO:0000256" key="2">
    <source>
        <dbReference type="ARBA" id="ARBA00009436"/>
    </source>
</evidence>
<dbReference type="PANTHER" id="PTHR12906:SF0">
    <property type="entry name" value="GEL COMPLEX SUBUNIT OPTI"/>
    <property type="match status" value="1"/>
</dbReference>
<name>A0AAX6S0N4_HETGA</name>
<evidence type="ECO:0000313" key="9">
    <source>
        <dbReference type="Proteomes" id="UP000694906"/>
    </source>
</evidence>
<dbReference type="InterPro" id="IPR010742">
    <property type="entry name" value="RCAF1"/>
</dbReference>
<dbReference type="GO" id="GO:0005789">
    <property type="term" value="C:endoplasmic reticulum membrane"/>
    <property type="evidence" value="ECO:0007669"/>
    <property type="project" value="UniProtKB-SubCell"/>
</dbReference>
<protein>
    <submittedName>
        <fullName evidence="10">Uncharacterized protein C20orf24 homolog isoform X1</fullName>
    </submittedName>
</protein>
<evidence type="ECO:0000256" key="4">
    <source>
        <dbReference type="ARBA" id="ARBA00022824"/>
    </source>
</evidence>
<comment type="subcellular location">
    <subcellularLocation>
        <location evidence="1">Endoplasmic reticulum membrane</location>
        <topology evidence="1">Multi-pass membrane protein</topology>
    </subcellularLocation>
</comment>
<evidence type="ECO:0000256" key="3">
    <source>
        <dbReference type="ARBA" id="ARBA00022692"/>
    </source>
</evidence>
<feature type="transmembrane region" description="Helical" evidence="8">
    <location>
        <begin position="159"/>
        <end position="178"/>
    </location>
</feature>
<sequence length="181" mass="20053">MSFSPKRRGLFRSLGCWAADWLRGHVGDRTRGAALPLSPRRLLWGVSRAAPLSLATGQRCADPVPVAAVSRAVTRATPDPDSLWLGPRAPDRTRAARREDERRAAEGGAASAAAGQRGPQNLCLEFCLINAGVLYLYFSNYLQIDEEEYGGTWELTKEGFMTSFALFMVIWIIFYTAIHYD</sequence>
<accession>A0AAX6S0N4</accession>
<organism evidence="9 10">
    <name type="scientific">Heterocephalus glaber</name>
    <name type="common">Naked mole rat</name>
    <dbReference type="NCBI Taxonomy" id="10181"/>
    <lineage>
        <taxon>Eukaryota</taxon>
        <taxon>Metazoa</taxon>
        <taxon>Chordata</taxon>
        <taxon>Craniata</taxon>
        <taxon>Vertebrata</taxon>
        <taxon>Euteleostomi</taxon>
        <taxon>Mammalia</taxon>
        <taxon>Eutheria</taxon>
        <taxon>Euarchontoglires</taxon>
        <taxon>Glires</taxon>
        <taxon>Rodentia</taxon>
        <taxon>Hystricomorpha</taxon>
        <taxon>Bathyergidae</taxon>
        <taxon>Heterocephalus</taxon>
    </lineage>
</organism>
<evidence type="ECO:0000256" key="1">
    <source>
        <dbReference type="ARBA" id="ARBA00004477"/>
    </source>
</evidence>
<dbReference type="GeneID" id="106007572"/>
<dbReference type="AlphaFoldDB" id="A0AAX6S0N4"/>
<reference evidence="10" key="1">
    <citation type="submission" date="2025-08" db="UniProtKB">
        <authorList>
            <consortium name="RefSeq"/>
        </authorList>
    </citation>
    <scope>IDENTIFICATION</scope>
</reference>
<keyword evidence="6 8" id="KW-0472">Membrane</keyword>
<feature type="region of interest" description="Disordered" evidence="7">
    <location>
        <begin position="77"/>
        <end position="114"/>
    </location>
</feature>
<proteinExistence type="inferred from homology"/>
<evidence type="ECO:0000313" key="10">
    <source>
        <dbReference type="RefSeq" id="XP_021102601.1"/>
    </source>
</evidence>
<dbReference type="CTD" id="55969"/>
<dbReference type="RefSeq" id="XP_021102601.1">
    <property type="nucleotide sequence ID" value="XM_021246942.1"/>
</dbReference>
<keyword evidence="4" id="KW-0256">Endoplasmic reticulum</keyword>
<dbReference type="GO" id="GO:0097250">
    <property type="term" value="P:mitochondrial respirasome assembly"/>
    <property type="evidence" value="ECO:0007669"/>
    <property type="project" value="InterPro"/>
</dbReference>
<dbReference type="Pfam" id="PF07019">
    <property type="entry name" value="EMC6"/>
    <property type="match status" value="1"/>
</dbReference>
<gene>
    <name evidence="10" type="primary">CUNH20orf24</name>
</gene>
<evidence type="ECO:0000256" key="5">
    <source>
        <dbReference type="ARBA" id="ARBA00022989"/>
    </source>
</evidence>
<feature type="transmembrane region" description="Helical" evidence="8">
    <location>
        <begin position="122"/>
        <end position="139"/>
    </location>
</feature>
<keyword evidence="5 8" id="KW-1133">Transmembrane helix</keyword>
<keyword evidence="3 8" id="KW-0812">Transmembrane</keyword>
<dbReference type="InterPro" id="IPR029008">
    <property type="entry name" value="EMC6-like"/>
</dbReference>
<evidence type="ECO:0000256" key="6">
    <source>
        <dbReference type="ARBA" id="ARBA00023136"/>
    </source>
</evidence>
<feature type="compositionally biased region" description="Basic and acidic residues" evidence="7">
    <location>
        <begin position="89"/>
        <end position="105"/>
    </location>
</feature>
<dbReference type="GO" id="GO:0005739">
    <property type="term" value="C:mitochondrion"/>
    <property type="evidence" value="ECO:0007669"/>
    <property type="project" value="GOC"/>
</dbReference>
<dbReference type="PANTHER" id="PTHR12906">
    <property type="entry name" value="PROTEIN C20ORF24 RAB5-INTERACTING PROTEIN"/>
    <property type="match status" value="1"/>
</dbReference>
<evidence type="ECO:0000256" key="7">
    <source>
        <dbReference type="SAM" id="MobiDB-lite"/>
    </source>
</evidence>
<dbReference type="Proteomes" id="UP000694906">
    <property type="component" value="Unplaced"/>
</dbReference>
<evidence type="ECO:0000256" key="8">
    <source>
        <dbReference type="SAM" id="Phobius"/>
    </source>
</evidence>
<comment type="similarity">
    <text evidence="2">Belongs to the EMC6 family.</text>
</comment>